<name>A0AAX3VUJ5_AERSA</name>
<proteinExistence type="predicted"/>
<evidence type="ECO:0000313" key="2">
    <source>
        <dbReference type="Proteomes" id="UP001239426"/>
    </source>
</evidence>
<gene>
    <name evidence="1" type="ORF">QLQ87_04260</name>
</gene>
<dbReference type="EMBL" id="CP124841">
    <property type="protein sequence ID" value="WHF37575.1"/>
    <property type="molecule type" value="Genomic_DNA"/>
</dbReference>
<evidence type="ECO:0000313" key="1">
    <source>
        <dbReference type="EMBL" id="WHF37575.1"/>
    </source>
</evidence>
<sequence length="110" mass="12301">MVRITRLLITQGLQHACSLVGVRDIDRLAAIPLGPLDDPELYAGRLHGTDHQALALCGQGRFRCVEVAVLFQIVFQHDFRIQRLERGDEGGSVIQSIFEFDFIAALKMIL</sequence>
<reference evidence="1" key="1">
    <citation type="submission" date="2023-05" db="EMBL/GenBank/DDBJ databases">
        <title>Aeromonas salmonicida 57, complete genome.</title>
        <authorList>
            <person name="Shao L."/>
        </authorList>
    </citation>
    <scope>NUCLEOTIDE SEQUENCE</scope>
    <source>
        <strain evidence="1">57</strain>
    </source>
</reference>
<organism evidence="1 2">
    <name type="scientific">Aeromonas salmonicida</name>
    <dbReference type="NCBI Taxonomy" id="645"/>
    <lineage>
        <taxon>Bacteria</taxon>
        <taxon>Pseudomonadati</taxon>
        <taxon>Pseudomonadota</taxon>
        <taxon>Gammaproteobacteria</taxon>
        <taxon>Aeromonadales</taxon>
        <taxon>Aeromonadaceae</taxon>
        <taxon>Aeromonas</taxon>
    </lineage>
</organism>
<accession>A0AAX3VUJ5</accession>
<protein>
    <submittedName>
        <fullName evidence="1">Uncharacterized protein</fullName>
    </submittedName>
</protein>
<dbReference type="AlphaFoldDB" id="A0AAX3VUJ5"/>
<dbReference type="Proteomes" id="UP001239426">
    <property type="component" value="Chromosome"/>
</dbReference>